<dbReference type="PANTHER" id="PTHR43185:SF1">
    <property type="entry name" value="FE(2+) TRANSPORTER FEOB"/>
    <property type="match status" value="1"/>
</dbReference>
<dbReference type="InterPro" id="IPR030389">
    <property type="entry name" value="G_FEOB_dom"/>
</dbReference>
<name>A0ABD8A956_9EURY</name>
<reference evidence="2 3" key="1">
    <citation type="submission" date="2023-10" db="EMBL/GenBank/DDBJ databases">
        <title>The complete genome sequence of Methanoculleus palmolei DSM 4273.</title>
        <authorList>
            <person name="Lai S.-J."/>
            <person name="You Y.-T."/>
            <person name="Chen S.-C."/>
        </authorList>
    </citation>
    <scope>NUCLEOTIDE SEQUENCE [LARGE SCALE GENOMIC DNA]</scope>
    <source>
        <strain evidence="2 3">DSM 4273</strain>
    </source>
</reference>
<accession>A0ABD8A956</accession>
<dbReference type="Pfam" id="PF02421">
    <property type="entry name" value="FeoB_N"/>
    <property type="match status" value="1"/>
</dbReference>
<dbReference type="InterPro" id="IPR050860">
    <property type="entry name" value="FeoB_GTPase"/>
</dbReference>
<feature type="domain" description="FeoB-type G" evidence="1">
    <location>
        <begin position="11"/>
        <end position="172"/>
    </location>
</feature>
<dbReference type="SUPFAM" id="SSF52540">
    <property type="entry name" value="P-loop containing nucleoside triphosphate hydrolases"/>
    <property type="match status" value="1"/>
</dbReference>
<evidence type="ECO:0000259" key="1">
    <source>
        <dbReference type="PROSITE" id="PS51711"/>
    </source>
</evidence>
<dbReference type="PROSITE" id="PS51711">
    <property type="entry name" value="G_FEOB"/>
    <property type="match status" value="1"/>
</dbReference>
<dbReference type="PANTHER" id="PTHR43185">
    <property type="entry name" value="FERROUS IRON TRANSPORT PROTEIN B"/>
    <property type="match status" value="1"/>
</dbReference>
<dbReference type="EMBL" id="CP137641">
    <property type="protein sequence ID" value="WOX56064.1"/>
    <property type="molecule type" value="Genomic_DNA"/>
</dbReference>
<dbReference type="InterPro" id="IPR027417">
    <property type="entry name" value="P-loop_NTPase"/>
</dbReference>
<dbReference type="Proteomes" id="UP001626603">
    <property type="component" value="Chromosome"/>
</dbReference>
<evidence type="ECO:0000313" key="2">
    <source>
        <dbReference type="EMBL" id="WOX56064.1"/>
    </source>
</evidence>
<proteinExistence type="predicted"/>
<sequence>MNRLNSAEHTATALPDDVGPRSRYGSVGIRASGSPDVGNRSGAVVEVKTGRVDRNGCGIEVVDLPGTYSLTVYFADEIAAWDFILDEKPDIVVQIVDAANLEQSLYLTTQLAERGVPVVIVLNRPDTAEMWEDPINREGLPTLLDALVACMAGTQGDEPDDRFDAVSEGVETSPHHGRIEDYGEGEEATIASLVDALATAGALPGRYPLCRLAVELLEGGDNSPSEVRESPVFARVQILLSSLNQDDYEVLMTEGHYEGVAAVLLQARGANAGVPGAADGVDDEHPRRFGCSGRCSETEKHGIVEYALTERGKQFAERLARIKELHRGPVSGLIGANGFEG</sequence>
<gene>
    <name evidence="2" type="ORF">R6Y95_01710</name>
</gene>
<dbReference type="Gene3D" id="3.40.50.300">
    <property type="entry name" value="P-loop containing nucleotide triphosphate hydrolases"/>
    <property type="match status" value="1"/>
</dbReference>
<keyword evidence="3" id="KW-1185">Reference proteome</keyword>
<evidence type="ECO:0000313" key="3">
    <source>
        <dbReference type="Proteomes" id="UP001626603"/>
    </source>
</evidence>
<protein>
    <submittedName>
        <fullName evidence="2">FeoB small GTPase domain-containing protein</fullName>
    </submittedName>
</protein>
<dbReference type="AlphaFoldDB" id="A0ABD8A956"/>
<organism evidence="2 3">
    <name type="scientific">Methanoculleus palmolei</name>
    <dbReference type="NCBI Taxonomy" id="72612"/>
    <lineage>
        <taxon>Archaea</taxon>
        <taxon>Methanobacteriati</taxon>
        <taxon>Methanobacteriota</taxon>
        <taxon>Stenosarchaea group</taxon>
        <taxon>Methanomicrobia</taxon>
        <taxon>Methanomicrobiales</taxon>
        <taxon>Methanomicrobiaceae</taxon>
        <taxon>Methanoculleus</taxon>
    </lineage>
</organism>